<proteinExistence type="inferred from homology"/>
<dbReference type="Proteomes" id="UP001196413">
    <property type="component" value="Unassembled WGS sequence"/>
</dbReference>
<protein>
    <recommendedName>
        <fullName evidence="4">MMS19 nucleotide excision repair protein</fullName>
    </recommendedName>
</protein>
<dbReference type="InterPro" id="IPR039920">
    <property type="entry name" value="MMS19"/>
</dbReference>
<dbReference type="EMBL" id="JAHQIW010001423">
    <property type="protein sequence ID" value="KAJ1352471.1"/>
    <property type="molecule type" value="Genomic_DNA"/>
</dbReference>
<dbReference type="GO" id="GO:0006281">
    <property type="term" value="P:DNA repair"/>
    <property type="evidence" value="ECO:0007669"/>
    <property type="project" value="UniProtKB-UniRule"/>
</dbReference>
<evidence type="ECO:0000313" key="8">
    <source>
        <dbReference type="Proteomes" id="UP001196413"/>
    </source>
</evidence>
<dbReference type="SUPFAM" id="SSF48371">
    <property type="entry name" value="ARM repeat"/>
    <property type="match status" value="1"/>
</dbReference>
<keyword evidence="8" id="KW-1185">Reference proteome</keyword>
<comment type="function">
    <text evidence="4">Key component of the cytosolic iron-sulfur protein assembly (CIA) complex, a multiprotein complex that mediates the incorporation of iron-sulfur cluster into apoproteins specifically involved in DNA metabolism and genomic integrity. In the CIA complex, MMS19 acts as an adapter between early-acting CIA components and a subset of cellular target iron-sulfur proteins.</text>
</comment>
<dbReference type="PANTHER" id="PTHR12891">
    <property type="entry name" value="DNA REPAIR/TRANSCRIPTION PROTEIN MET18/MMS19"/>
    <property type="match status" value="1"/>
</dbReference>
<dbReference type="GO" id="GO:0005634">
    <property type="term" value="C:nucleus"/>
    <property type="evidence" value="ECO:0007669"/>
    <property type="project" value="UniProtKB-SubCell"/>
</dbReference>
<keyword evidence="4" id="KW-0227">DNA damage</keyword>
<evidence type="ECO:0000259" key="6">
    <source>
        <dbReference type="Pfam" id="PF14500"/>
    </source>
</evidence>
<keyword evidence="4" id="KW-0963">Cytoplasm</keyword>
<evidence type="ECO:0000313" key="7">
    <source>
        <dbReference type="EMBL" id="KAJ1352471.1"/>
    </source>
</evidence>
<comment type="caution">
    <text evidence="7">The sequence shown here is derived from an EMBL/GenBank/DDBJ whole genome shotgun (WGS) entry which is preliminary data.</text>
</comment>
<feature type="domain" description="MMS19 N-terminal" evidence="6">
    <location>
        <begin position="33"/>
        <end position="284"/>
    </location>
</feature>
<keyword evidence="2" id="KW-0677">Repeat</keyword>
<organism evidence="7 8">
    <name type="scientific">Parelaphostrongylus tenuis</name>
    <name type="common">Meningeal worm</name>
    <dbReference type="NCBI Taxonomy" id="148309"/>
    <lineage>
        <taxon>Eukaryota</taxon>
        <taxon>Metazoa</taxon>
        <taxon>Ecdysozoa</taxon>
        <taxon>Nematoda</taxon>
        <taxon>Chromadorea</taxon>
        <taxon>Rhabditida</taxon>
        <taxon>Rhabditina</taxon>
        <taxon>Rhabditomorpha</taxon>
        <taxon>Strongyloidea</taxon>
        <taxon>Metastrongylidae</taxon>
        <taxon>Parelaphostrongylus</taxon>
    </lineage>
</organism>
<evidence type="ECO:0000256" key="3">
    <source>
        <dbReference type="ARBA" id="ARBA00023242"/>
    </source>
</evidence>
<evidence type="ECO:0000259" key="5">
    <source>
        <dbReference type="Pfam" id="PF12460"/>
    </source>
</evidence>
<dbReference type="GO" id="GO:0097361">
    <property type="term" value="C:cytosolic [4Fe-4S] assembly targeting complex"/>
    <property type="evidence" value="ECO:0007669"/>
    <property type="project" value="UniProtKB-UniRule"/>
</dbReference>
<dbReference type="InterPro" id="IPR016024">
    <property type="entry name" value="ARM-type_fold"/>
</dbReference>
<dbReference type="Pfam" id="PF14500">
    <property type="entry name" value="MMS19_N"/>
    <property type="match status" value="1"/>
</dbReference>
<dbReference type="InterPro" id="IPR029240">
    <property type="entry name" value="MMS19_N"/>
</dbReference>
<dbReference type="GO" id="GO:0016226">
    <property type="term" value="P:iron-sulfur cluster assembly"/>
    <property type="evidence" value="ECO:0007669"/>
    <property type="project" value="UniProtKB-UniRule"/>
</dbReference>
<keyword evidence="3 4" id="KW-0539">Nucleus</keyword>
<dbReference type="AlphaFoldDB" id="A0AAD5MQX9"/>
<dbReference type="GO" id="GO:0051604">
    <property type="term" value="P:protein maturation"/>
    <property type="evidence" value="ECO:0007669"/>
    <property type="project" value="UniProtKB-UniRule"/>
</dbReference>
<reference evidence="7" key="1">
    <citation type="submission" date="2021-06" db="EMBL/GenBank/DDBJ databases">
        <title>Parelaphostrongylus tenuis whole genome reference sequence.</title>
        <authorList>
            <person name="Garwood T.J."/>
            <person name="Larsen P.A."/>
            <person name="Fountain-Jones N.M."/>
            <person name="Garbe J.R."/>
            <person name="Macchietto M.G."/>
            <person name="Kania S.A."/>
            <person name="Gerhold R.W."/>
            <person name="Richards J.E."/>
            <person name="Wolf T.M."/>
        </authorList>
    </citation>
    <scope>NUCLEOTIDE SEQUENCE</scope>
    <source>
        <strain evidence="7">MNPRO001-30</strain>
        <tissue evidence="7">Meninges</tissue>
    </source>
</reference>
<evidence type="ECO:0000256" key="4">
    <source>
        <dbReference type="RuleBase" id="RU367072"/>
    </source>
</evidence>
<gene>
    <name evidence="7" type="ORF">KIN20_008811</name>
</gene>
<feature type="domain" description="MMS19 C-terminal" evidence="5">
    <location>
        <begin position="596"/>
        <end position="844"/>
    </location>
</feature>
<sequence length="915" mass="102703">MAPDKGDANLYKQLLVDKQLSLSDFFEMKRSLVLSDSDDIKETAFSELIDVVSSLPHDFLSEQQVGLLLNFFIRQLDDSPITAPYSIRGINHLVLRCSNLPSGFEIPLYQTMFSDGNVRSWDTEKRFLQYGILEWLLLHRLQDLIPLGSNFVSTFVRTVEGEQHPKCLPLVFRMYIIVARSFPLGALVEEMFEIVSWYFPIEFKQTSSSDPITRGLLAHGCVTCLTAHPEFAPFCYLLIEEKLTDEECSLEQKIETCELLEIAASVFHPKDILSHLDSILGCLRALGLSPKSEMPECVPRALIAITKALSSYDSESVIKLGSQLVENLEPSVVLAQMGLTERALNLLQCVASAGPAIRSMIYDRVIPWIIMLVQGDVVSNRADRPEVIQQGLRYIATWVEIIHDHECDDVLLRFYSSIFASLDVARETAPNEALVALHNCTSTYLCITSLTDEMLMRTAEIVRMSWNTVKTEAVQTSFQRLIGVASKTKWIHVRDVIIPFSEQSKAQDFPLICSAVQNTLSYTDLSPAISSILIGSPSREFFDVFLSMATRVASISAIPLISTAQQFCSTAFKLTSPTNETVDAFAETMQSFGLLLDKENRLLLLTKIIYALTSSQLVDMFNLFLVQSQDSALMQHFVKLPVCGEQSAYRLCVGISNHEQNMEKVLSLREALRYEVSCAISKGLLLRGKEEGVKIYEELLDRFSRKDPADHEILLKHLCDIFDFDSAANNPQRCLFKITLLWKQRIFSQLGRIYISAVNRADEAGKSVLMKLLPSLLRCFENSPIMQQLFNEFLPVFRTALTNDKETDPVVLHALSRFIAGSPAGNFSSEDSHCMVKALTKTLSAPDVPLSTMLSCLDSLELGYSKIRHCLTNATIAMIISATVHALGHKKRIVRQKAAVVRNLWEVRLLEQTAV</sequence>
<comment type="subunit">
    <text evidence="4">Component of the CIA complex.</text>
</comment>
<accession>A0AAD5MQX9</accession>
<dbReference type="InterPro" id="IPR024687">
    <property type="entry name" value="MMS19_C"/>
</dbReference>
<comment type="similarity">
    <text evidence="4">Belongs to the MET18/MMS19 family.</text>
</comment>
<dbReference type="Pfam" id="PF12460">
    <property type="entry name" value="MMS19_C"/>
    <property type="match status" value="1"/>
</dbReference>
<dbReference type="PANTHER" id="PTHR12891:SF0">
    <property type="entry name" value="MMS19 NUCLEOTIDE EXCISION REPAIR PROTEIN HOMOLOG"/>
    <property type="match status" value="1"/>
</dbReference>
<comment type="subcellular location">
    <subcellularLocation>
        <location evidence="4">Cytoplasm</location>
        <location evidence="4">Cytoskeleton</location>
        <location evidence="4">Spindle</location>
    </subcellularLocation>
    <subcellularLocation>
        <location evidence="1 4">Nucleus</location>
    </subcellularLocation>
</comment>
<evidence type="ECO:0000256" key="2">
    <source>
        <dbReference type="ARBA" id="ARBA00022737"/>
    </source>
</evidence>
<evidence type="ECO:0000256" key="1">
    <source>
        <dbReference type="ARBA" id="ARBA00004123"/>
    </source>
</evidence>
<name>A0AAD5MQX9_PARTN</name>
<keyword evidence="4" id="KW-0234">DNA repair</keyword>
<keyword evidence="4" id="KW-0206">Cytoskeleton</keyword>
<dbReference type="GO" id="GO:0005819">
    <property type="term" value="C:spindle"/>
    <property type="evidence" value="ECO:0007669"/>
    <property type="project" value="UniProtKB-SubCell"/>
</dbReference>